<dbReference type="PANTHER" id="PTHR22642:SF20">
    <property type="entry name" value="AMIDOHYDROLASE 3 DOMAIN-CONTAINING PROTEIN"/>
    <property type="match status" value="1"/>
</dbReference>
<dbReference type="Proteomes" id="UP000272560">
    <property type="component" value="Unassembled WGS sequence"/>
</dbReference>
<dbReference type="GO" id="GO:0016810">
    <property type="term" value="F:hydrolase activity, acting on carbon-nitrogen (but not peptide) bonds"/>
    <property type="evidence" value="ECO:0007669"/>
    <property type="project" value="InterPro"/>
</dbReference>
<dbReference type="SUPFAM" id="SSF51556">
    <property type="entry name" value="Metallo-dependent hydrolases"/>
    <property type="match status" value="1"/>
</dbReference>
<dbReference type="InterPro" id="IPR033932">
    <property type="entry name" value="YtcJ-like"/>
</dbReference>
<accession>A0A3A5M2W8</accession>
<dbReference type="Pfam" id="PF07969">
    <property type="entry name" value="Amidohydro_3"/>
    <property type="match status" value="1"/>
</dbReference>
<name>A0A3A5M2W8_9MICC</name>
<keyword evidence="3" id="KW-1185">Reference proteome</keyword>
<comment type="caution">
    <text evidence="2">The sequence shown here is derived from an EMBL/GenBank/DDBJ whole genome shotgun (WGS) entry which is preliminary data.</text>
</comment>
<evidence type="ECO:0000259" key="1">
    <source>
        <dbReference type="Pfam" id="PF07969"/>
    </source>
</evidence>
<dbReference type="OrthoDB" id="3238066at2"/>
<dbReference type="InterPro" id="IPR011059">
    <property type="entry name" value="Metal-dep_hydrolase_composite"/>
</dbReference>
<gene>
    <name evidence="2" type="ORF">D6T63_16895</name>
</gene>
<dbReference type="PANTHER" id="PTHR22642">
    <property type="entry name" value="IMIDAZOLONEPROPIONASE"/>
    <property type="match status" value="1"/>
</dbReference>
<dbReference type="EMBL" id="QZVT01000013">
    <property type="protein sequence ID" value="RJT75945.1"/>
    <property type="molecule type" value="Genomic_DNA"/>
</dbReference>
<evidence type="ECO:0000313" key="2">
    <source>
        <dbReference type="EMBL" id="RJT75945.1"/>
    </source>
</evidence>
<dbReference type="SUPFAM" id="SSF51338">
    <property type="entry name" value="Composite domain of metallo-dependent hydrolases"/>
    <property type="match status" value="1"/>
</dbReference>
<sequence length="557" mass="59762">MTPTSTTYTNAILFTHEGPVEGSIAVSGQVITAVSLASTTSDHPASSDRTIDLGGRFVLPGFIDSHTHLLMLGQSLQKVQLREARTPEEIQAALRAAREADPGAQRILGSGWLYSATGAEGPHRDLLDAAVSDIPVYLDANDLHSVWVNTAALAELGITEDTEDPIGGTIARDPATGAATGMILETAAQQIVWPALARQATDADRDSWLESAMSHYVASGVTSVVDMAVGQDDLDAFQRAEERHGGHLPLRIKGHWFIHRRSTLEENLRQVAKAAELAESTRGTSVRMVGIKLVLDGVIDSCTAAMKEPYVDGTLGEPIWDRDALIPVVAAADAAGLQIAIHAIGDEASDIALDALEAAYEQNGHLERRHRIEHLETVTQDNVRRLAALNVVASMQPVHADPAIQENWRAVLGDERTERAYPWTEFVDAGATLALSTDAPTAPHAPLPNMFIATTRKSALDPNLPANVPKYALSLQAALQHATKDAAYSCRAEGEEGSLAPGFFADFAVLESNPFEDHPEALLHNSPVLVVTDGQVRFDAHNGYEEINTTDARTVNS</sequence>
<proteinExistence type="predicted"/>
<reference evidence="2 3" key="1">
    <citation type="submission" date="2018-09" db="EMBL/GenBank/DDBJ databases">
        <title>Novel species of Arthrobacter.</title>
        <authorList>
            <person name="Liu Q."/>
            <person name="Xin Y.-H."/>
        </authorList>
    </citation>
    <scope>NUCLEOTIDE SEQUENCE [LARGE SCALE GENOMIC DNA]</scope>
    <source>
        <strain evidence="2 3">Hz2</strain>
    </source>
</reference>
<organism evidence="2 3">
    <name type="scientific">Arthrobacter cheniae</name>
    <dbReference type="NCBI Taxonomy" id="1258888"/>
    <lineage>
        <taxon>Bacteria</taxon>
        <taxon>Bacillati</taxon>
        <taxon>Actinomycetota</taxon>
        <taxon>Actinomycetes</taxon>
        <taxon>Micrococcales</taxon>
        <taxon>Micrococcaceae</taxon>
        <taxon>Arthrobacter</taxon>
    </lineage>
</organism>
<evidence type="ECO:0000313" key="3">
    <source>
        <dbReference type="Proteomes" id="UP000272560"/>
    </source>
</evidence>
<dbReference type="RefSeq" id="WP_120150250.1">
    <property type="nucleotide sequence ID" value="NZ_QZVT01000013.1"/>
</dbReference>
<dbReference type="Gene3D" id="3.10.310.70">
    <property type="match status" value="1"/>
</dbReference>
<dbReference type="InterPro" id="IPR013108">
    <property type="entry name" value="Amidohydro_3"/>
</dbReference>
<dbReference type="AlphaFoldDB" id="A0A3A5M2W8"/>
<dbReference type="CDD" id="cd01300">
    <property type="entry name" value="YtcJ_like"/>
    <property type="match status" value="1"/>
</dbReference>
<dbReference type="InterPro" id="IPR032466">
    <property type="entry name" value="Metal_Hydrolase"/>
</dbReference>
<dbReference type="Gene3D" id="2.30.40.10">
    <property type="entry name" value="Urease, subunit C, domain 1"/>
    <property type="match status" value="1"/>
</dbReference>
<feature type="domain" description="Amidohydrolase 3" evidence="1">
    <location>
        <begin position="49"/>
        <end position="537"/>
    </location>
</feature>
<keyword evidence="2" id="KW-0378">Hydrolase</keyword>
<protein>
    <submittedName>
        <fullName evidence="2">Amidohydrolase</fullName>
    </submittedName>
</protein>
<dbReference type="Gene3D" id="3.20.20.140">
    <property type="entry name" value="Metal-dependent hydrolases"/>
    <property type="match status" value="1"/>
</dbReference>